<dbReference type="Proteomes" id="UP000015524">
    <property type="component" value="Unassembled WGS sequence"/>
</dbReference>
<proteinExistence type="predicted"/>
<dbReference type="AlphaFoldDB" id="T0HH51"/>
<evidence type="ECO:0000313" key="2">
    <source>
        <dbReference type="Proteomes" id="UP000015524"/>
    </source>
</evidence>
<keyword evidence="2" id="KW-1185">Reference proteome</keyword>
<reference evidence="1 2" key="1">
    <citation type="journal article" date="2013" name="Genome Announc.">
        <title>Draft Genome Sequence of a Hexachlorocyclohexane-Degrading Bacterium, Sphingobium baderi Strain LL03T.</title>
        <authorList>
            <person name="Kaur J."/>
            <person name="Verma H."/>
            <person name="Tripathi C."/>
            <person name="Khurana J.P."/>
            <person name="Lal R."/>
        </authorList>
    </citation>
    <scope>NUCLEOTIDE SEQUENCE [LARGE SCALE GENOMIC DNA]</scope>
    <source>
        <strain evidence="1 2">LL03</strain>
    </source>
</reference>
<dbReference type="EMBL" id="ATIB01000088">
    <property type="protein sequence ID" value="EQA96863.1"/>
    <property type="molecule type" value="Genomic_DNA"/>
</dbReference>
<evidence type="ECO:0000313" key="1">
    <source>
        <dbReference type="EMBL" id="EQA96863.1"/>
    </source>
</evidence>
<protein>
    <submittedName>
        <fullName evidence="1">Uncharacterized protein</fullName>
    </submittedName>
</protein>
<dbReference type="PATRIC" id="fig|1114964.8.peg.435"/>
<sequence length="41" mass="4680">MVQHPLLKRATLRLLTSPLFPPAKHLVLRELPSRHITVKGN</sequence>
<comment type="caution">
    <text evidence="1">The sequence shown here is derived from an EMBL/GenBank/DDBJ whole genome shotgun (WGS) entry which is preliminary data.</text>
</comment>
<gene>
    <name evidence="1" type="ORF">L485_22545</name>
</gene>
<name>T0HH51_9SPHN</name>
<accession>T0HH51</accession>
<organism evidence="1 2">
    <name type="scientific">Sphingobium baderi LL03</name>
    <dbReference type="NCBI Taxonomy" id="1114964"/>
    <lineage>
        <taxon>Bacteria</taxon>
        <taxon>Pseudomonadati</taxon>
        <taxon>Pseudomonadota</taxon>
        <taxon>Alphaproteobacteria</taxon>
        <taxon>Sphingomonadales</taxon>
        <taxon>Sphingomonadaceae</taxon>
        <taxon>Sphingobium</taxon>
    </lineage>
</organism>